<accession>A0ABU6ZBG8</accession>
<gene>
    <name evidence="1" type="ORF">PIB30_029036</name>
</gene>
<proteinExistence type="predicted"/>
<dbReference type="Proteomes" id="UP001341840">
    <property type="component" value="Unassembled WGS sequence"/>
</dbReference>
<evidence type="ECO:0000313" key="1">
    <source>
        <dbReference type="EMBL" id="MED6218713.1"/>
    </source>
</evidence>
<name>A0ABU6ZBG8_9FABA</name>
<comment type="caution">
    <text evidence="1">The sequence shown here is derived from an EMBL/GenBank/DDBJ whole genome shotgun (WGS) entry which is preliminary data.</text>
</comment>
<dbReference type="EMBL" id="JASCZI010271977">
    <property type="protein sequence ID" value="MED6218713.1"/>
    <property type="molecule type" value="Genomic_DNA"/>
</dbReference>
<evidence type="ECO:0008006" key="3">
    <source>
        <dbReference type="Google" id="ProtNLM"/>
    </source>
</evidence>
<organism evidence="1 2">
    <name type="scientific">Stylosanthes scabra</name>
    <dbReference type="NCBI Taxonomy" id="79078"/>
    <lineage>
        <taxon>Eukaryota</taxon>
        <taxon>Viridiplantae</taxon>
        <taxon>Streptophyta</taxon>
        <taxon>Embryophyta</taxon>
        <taxon>Tracheophyta</taxon>
        <taxon>Spermatophyta</taxon>
        <taxon>Magnoliopsida</taxon>
        <taxon>eudicotyledons</taxon>
        <taxon>Gunneridae</taxon>
        <taxon>Pentapetalae</taxon>
        <taxon>rosids</taxon>
        <taxon>fabids</taxon>
        <taxon>Fabales</taxon>
        <taxon>Fabaceae</taxon>
        <taxon>Papilionoideae</taxon>
        <taxon>50 kb inversion clade</taxon>
        <taxon>dalbergioids sensu lato</taxon>
        <taxon>Dalbergieae</taxon>
        <taxon>Pterocarpus clade</taxon>
        <taxon>Stylosanthes</taxon>
    </lineage>
</organism>
<protein>
    <recommendedName>
        <fullName evidence="3">Transposase MuDR plant domain-containing protein</fullName>
    </recommendedName>
</protein>
<sequence length="121" mass="13794">MGAIDAPPLRIATPEVFMEMDYDSDDGSDGEYLGETEEYTDSFDEADHFHTLNLDAMQEEPRDGHGGGEVVHMAVKNYSIQKAAKYKVLESDRYKYVCRCKQHEACCAWNLRVSCINIGYW</sequence>
<evidence type="ECO:0000313" key="2">
    <source>
        <dbReference type="Proteomes" id="UP001341840"/>
    </source>
</evidence>
<reference evidence="1 2" key="1">
    <citation type="journal article" date="2023" name="Plants (Basel)">
        <title>Bridging the Gap: Combining Genomics and Transcriptomics Approaches to Understand Stylosanthes scabra, an Orphan Legume from the Brazilian Caatinga.</title>
        <authorList>
            <person name="Ferreira-Neto J.R.C."/>
            <person name="da Silva M.D."/>
            <person name="Binneck E."/>
            <person name="de Melo N.F."/>
            <person name="da Silva R.H."/>
            <person name="de Melo A.L.T.M."/>
            <person name="Pandolfi V."/>
            <person name="Bustamante F.O."/>
            <person name="Brasileiro-Vidal A.C."/>
            <person name="Benko-Iseppon A.M."/>
        </authorList>
    </citation>
    <scope>NUCLEOTIDE SEQUENCE [LARGE SCALE GENOMIC DNA]</scope>
    <source>
        <tissue evidence="1">Leaves</tissue>
    </source>
</reference>
<keyword evidence="2" id="KW-1185">Reference proteome</keyword>